<proteinExistence type="predicted"/>
<dbReference type="EMBL" id="QQTP01000003">
    <property type="protein sequence ID" value="RDJ26695.1"/>
    <property type="molecule type" value="Genomic_DNA"/>
</dbReference>
<dbReference type="Proteomes" id="UP000255207">
    <property type="component" value="Unassembled WGS sequence"/>
</dbReference>
<evidence type="ECO:0000313" key="2">
    <source>
        <dbReference type="Proteomes" id="UP000255207"/>
    </source>
</evidence>
<accession>A0A370L8U0</accession>
<name>A0A370L8U0_9HYPH</name>
<evidence type="ECO:0000313" key="1">
    <source>
        <dbReference type="EMBL" id="RDJ26695.1"/>
    </source>
</evidence>
<protein>
    <recommendedName>
        <fullName evidence="3">RHS repeat protein</fullName>
    </recommendedName>
</protein>
<evidence type="ECO:0008006" key="3">
    <source>
        <dbReference type="Google" id="ProtNLM"/>
    </source>
</evidence>
<sequence length="376" mass="42207">MVVLLTLLVAADSACAIDKHDAPNTALVRQGGLLSDRVEPHLHVAQVSPQVSASVGGCGGSYVFAQLDTLSYTPLLGPRADRKWLSAQGDAASWYDVECDTKDRPSVFTRYRFGQKAETNALEYDDATGHVARNVTKRPDGTVNYVTHYRRDTAGRPIGAENVGPDGERQLEAVFNYKDGVQELNLTDPQKGAPLSRARKWFNTEGALTKAYWYYPRYWFGYDYDPKTGLYMRLDKYDGSKKFATTAYEYDSFGNPVQRMSRCLTAECYPPVSRGQFDHGNMVREEAEQKDRTKLVWDNQFNADGQMIASLLSVNGHFALKFVIERNGTAVQRTLAYSPKGEKLFAYDSAETVYLNRDGSPVNGGKFERFTQKNIW</sequence>
<keyword evidence="2" id="KW-1185">Reference proteome</keyword>
<dbReference type="AlphaFoldDB" id="A0A370L8U0"/>
<dbReference type="Gene3D" id="2.180.10.10">
    <property type="entry name" value="RHS repeat-associated core"/>
    <property type="match status" value="1"/>
</dbReference>
<organism evidence="1 2">
    <name type="scientific">Bosea caraganae</name>
    <dbReference type="NCBI Taxonomy" id="2763117"/>
    <lineage>
        <taxon>Bacteria</taxon>
        <taxon>Pseudomonadati</taxon>
        <taxon>Pseudomonadota</taxon>
        <taxon>Alphaproteobacteria</taxon>
        <taxon>Hyphomicrobiales</taxon>
        <taxon>Boseaceae</taxon>
        <taxon>Bosea</taxon>
    </lineage>
</organism>
<reference evidence="2" key="1">
    <citation type="submission" date="2018-07" db="EMBL/GenBank/DDBJ databases">
        <authorList>
            <person name="Safronova V.I."/>
            <person name="Chirak E.R."/>
            <person name="Sazanova A.L."/>
        </authorList>
    </citation>
    <scope>NUCLEOTIDE SEQUENCE [LARGE SCALE GENOMIC DNA]</scope>
    <source>
        <strain evidence="2">RCAM04685</strain>
    </source>
</reference>
<gene>
    <name evidence="1" type="ORF">DWE98_07520</name>
</gene>
<comment type="caution">
    <text evidence="1">The sequence shown here is derived from an EMBL/GenBank/DDBJ whole genome shotgun (WGS) entry which is preliminary data.</text>
</comment>